<dbReference type="Proteomes" id="UP001189624">
    <property type="component" value="Chromosome 11"/>
</dbReference>
<accession>A0AA87B8X5</accession>
<evidence type="ECO:0000313" key="1">
    <source>
        <dbReference type="EMBL" id="CAJ1978573.1"/>
    </source>
</evidence>
<protein>
    <submittedName>
        <fullName evidence="1">Uncharacterized protein</fullName>
    </submittedName>
</protein>
<name>A0AA87B8X5_9FABA</name>
<sequence length="270" mass="29786">MYVVGLGGGIELLRQQDIHKHMQCPVSHQCEKAMDVESAENEVSVSSAILTIASRQNEVLSPEDLAWADSCLVKDSDISETDWVPLENALLEIISSQSQSFSIEEEDGEIPPYPTSSENITVELNQQSSTSDGRRISESSSTYDVNPLRVAVESSADDIPDEETTDTLPSVNPFLPTYNENLKENETIDFVDLDSSSYEMEHLAENIFKIWDIDIPSEEGELVKQLDKALSENSFQTVPSSFNDSGKLMDMNSLDDLVAGIADLSLNENA</sequence>
<gene>
    <name evidence="1" type="ORF">AYBTSS11_LOCUS30768</name>
</gene>
<reference evidence="1" key="1">
    <citation type="submission" date="2023-10" db="EMBL/GenBank/DDBJ databases">
        <authorList>
            <person name="Domelevo Entfellner J.-B."/>
        </authorList>
    </citation>
    <scope>NUCLEOTIDE SEQUENCE</scope>
</reference>
<dbReference type="Gramene" id="rna-AYBTSS11_LOCUS30768">
    <property type="protein sequence ID" value="CAJ1978573.1"/>
    <property type="gene ID" value="gene-AYBTSS11_LOCUS30768"/>
</dbReference>
<organism evidence="1 2">
    <name type="scientific">Sphenostylis stenocarpa</name>
    <dbReference type="NCBI Taxonomy" id="92480"/>
    <lineage>
        <taxon>Eukaryota</taxon>
        <taxon>Viridiplantae</taxon>
        <taxon>Streptophyta</taxon>
        <taxon>Embryophyta</taxon>
        <taxon>Tracheophyta</taxon>
        <taxon>Spermatophyta</taxon>
        <taxon>Magnoliopsida</taxon>
        <taxon>eudicotyledons</taxon>
        <taxon>Gunneridae</taxon>
        <taxon>Pentapetalae</taxon>
        <taxon>rosids</taxon>
        <taxon>fabids</taxon>
        <taxon>Fabales</taxon>
        <taxon>Fabaceae</taxon>
        <taxon>Papilionoideae</taxon>
        <taxon>50 kb inversion clade</taxon>
        <taxon>NPAAA clade</taxon>
        <taxon>indigoferoid/millettioid clade</taxon>
        <taxon>Phaseoleae</taxon>
        <taxon>Sphenostylis</taxon>
    </lineage>
</organism>
<dbReference type="EMBL" id="OY731408">
    <property type="protein sequence ID" value="CAJ1978573.1"/>
    <property type="molecule type" value="Genomic_DNA"/>
</dbReference>
<evidence type="ECO:0000313" key="2">
    <source>
        <dbReference type="Proteomes" id="UP001189624"/>
    </source>
</evidence>
<dbReference type="AlphaFoldDB" id="A0AA87B8X5"/>
<keyword evidence="2" id="KW-1185">Reference proteome</keyword>
<proteinExistence type="predicted"/>
<dbReference type="PANTHER" id="PTHR36388:SF1">
    <property type="entry name" value="OS02G0469000 PROTEIN"/>
    <property type="match status" value="1"/>
</dbReference>
<dbReference type="PANTHER" id="PTHR36388">
    <property type="entry name" value="OS02G0469000 PROTEIN"/>
    <property type="match status" value="1"/>
</dbReference>